<dbReference type="SUPFAM" id="SSF52172">
    <property type="entry name" value="CheY-like"/>
    <property type="match status" value="1"/>
</dbReference>
<keyword evidence="4" id="KW-1185">Reference proteome</keyword>
<evidence type="ECO:0000313" key="3">
    <source>
        <dbReference type="EMBL" id="OXA90000.1"/>
    </source>
</evidence>
<reference evidence="3 4" key="1">
    <citation type="submission" date="2016-11" db="EMBL/GenBank/DDBJ databases">
        <title>Whole genomes of Flavobacteriaceae.</title>
        <authorList>
            <person name="Stine C."/>
            <person name="Li C."/>
            <person name="Tadesse D."/>
        </authorList>
    </citation>
    <scope>NUCLEOTIDE SEQUENCE [LARGE SCALE GENOMIC DNA]</scope>
    <source>
        <strain evidence="3 4">DSM 18292</strain>
    </source>
</reference>
<evidence type="ECO:0000313" key="4">
    <source>
        <dbReference type="Proteomes" id="UP000198345"/>
    </source>
</evidence>
<dbReference type="Gene3D" id="3.40.50.2300">
    <property type="match status" value="1"/>
</dbReference>
<dbReference type="AlphaFoldDB" id="A0A226H991"/>
<comment type="caution">
    <text evidence="3">The sequence shown here is derived from an EMBL/GenBank/DDBJ whole genome shotgun (WGS) entry which is preliminary data.</text>
</comment>
<proteinExistence type="predicted"/>
<evidence type="ECO:0000256" key="1">
    <source>
        <dbReference type="PROSITE-ProRule" id="PRU00169"/>
    </source>
</evidence>
<dbReference type="GO" id="GO:0000160">
    <property type="term" value="P:phosphorelay signal transduction system"/>
    <property type="evidence" value="ECO:0007669"/>
    <property type="project" value="InterPro"/>
</dbReference>
<dbReference type="Pfam" id="PF00072">
    <property type="entry name" value="Response_reg"/>
    <property type="match status" value="1"/>
</dbReference>
<dbReference type="EMBL" id="MUGW01000026">
    <property type="protein sequence ID" value="OXA90000.1"/>
    <property type="molecule type" value="Genomic_DNA"/>
</dbReference>
<dbReference type="Proteomes" id="UP000198345">
    <property type="component" value="Unassembled WGS sequence"/>
</dbReference>
<dbReference type="PROSITE" id="PS50110">
    <property type="entry name" value="RESPONSE_REGULATORY"/>
    <property type="match status" value="1"/>
</dbReference>
<gene>
    <name evidence="3" type="ORF">B0A66_13425</name>
</gene>
<dbReference type="InterPro" id="IPR001789">
    <property type="entry name" value="Sig_transdc_resp-reg_receiver"/>
</dbReference>
<name>A0A226H991_9FLAO</name>
<accession>A0A226H991</accession>
<keyword evidence="1" id="KW-0597">Phosphoprotein</keyword>
<feature type="modified residue" description="4-aspartylphosphate" evidence="1">
    <location>
        <position position="63"/>
    </location>
</feature>
<feature type="domain" description="Response regulatory" evidence="2">
    <location>
        <begin position="4"/>
        <end position="135"/>
    </location>
</feature>
<dbReference type="OrthoDB" id="651456at2"/>
<organism evidence="3 4">
    <name type="scientific">Flavobacterium hercynium</name>
    <dbReference type="NCBI Taxonomy" id="387094"/>
    <lineage>
        <taxon>Bacteria</taxon>
        <taxon>Pseudomonadati</taxon>
        <taxon>Bacteroidota</taxon>
        <taxon>Flavobacteriia</taxon>
        <taxon>Flavobacteriales</taxon>
        <taxon>Flavobacteriaceae</taxon>
        <taxon>Flavobacterium</taxon>
    </lineage>
</organism>
<evidence type="ECO:0000259" key="2">
    <source>
        <dbReference type="PROSITE" id="PS50110"/>
    </source>
</evidence>
<dbReference type="InterPro" id="IPR011006">
    <property type="entry name" value="CheY-like_superfamily"/>
</dbReference>
<sequence>MSLNIFIVDDHPMTVDSYINLLSYNGLKEQDLHFIKSYNGEEAFNKIELYEKQKTSIHFALLDISIPPYKAQNINNGVDLAILLRKKFPSCKVVLLTMHSEPLTVDKIIKEIKPEGFIAKSDINFELFPVICQKILNGEFFKSQTIKDSQRELFKKNINWDNHDSQILILLSEGVKTVNLPNYIPLSMSAIEKRKANIKDQILDTKGGDKDLIDKARKLGLL</sequence>
<protein>
    <submittedName>
        <fullName evidence="3">Response regulator</fullName>
    </submittedName>
</protein>
<dbReference type="RefSeq" id="WP_089050354.1">
    <property type="nucleotide sequence ID" value="NZ_FXTV01000004.1"/>
</dbReference>
<dbReference type="SMART" id="SM00448">
    <property type="entry name" value="REC"/>
    <property type="match status" value="1"/>
</dbReference>